<reference evidence="4" key="1">
    <citation type="journal article" date="2016" name="Nature">
        <title>The genome of the seagrass Zostera marina reveals angiosperm adaptation to the sea.</title>
        <authorList>
            <person name="Olsen J.L."/>
            <person name="Rouze P."/>
            <person name="Verhelst B."/>
            <person name="Lin Y.-C."/>
            <person name="Bayer T."/>
            <person name="Collen J."/>
            <person name="Dattolo E."/>
            <person name="De Paoli E."/>
            <person name="Dittami S."/>
            <person name="Maumus F."/>
            <person name="Michel G."/>
            <person name="Kersting A."/>
            <person name="Lauritano C."/>
            <person name="Lohaus R."/>
            <person name="Toepel M."/>
            <person name="Tonon T."/>
            <person name="Vanneste K."/>
            <person name="Amirebrahimi M."/>
            <person name="Brakel J."/>
            <person name="Bostroem C."/>
            <person name="Chovatia M."/>
            <person name="Grimwood J."/>
            <person name="Jenkins J.W."/>
            <person name="Jueterbock A."/>
            <person name="Mraz A."/>
            <person name="Stam W.T."/>
            <person name="Tice H."/>
            <person name="Bornberg-Bauer E."/>
            <person name="Green P.J."/>
            <person name="Pearson G.A."/>
            <person name="Procaccini G."/>
            <person name="Duarte C.M."/>
            <person name="Schmutz J."/>
            <person name="Reusch T.B.H."/>
            <person name="Van de Peer Y."/>
        </authorList>
    </citation>
    <scope>NUCLEOTIDE SEQUENCE [LARGE SCALE GENOMIC DNA]</scope>
    <source>
        <strain evidence="4">cv. Finnish</strain>
    </source>
</reference>
<organism evidence="3 4">
    <name type="scientific">Zostera marina</name>
    <name type="common">Eelgrass</name>
    <dbReference type="NCBI Taxonomy" id="29655"/>
    <lineage>
        <taxon>Eukaryota</taxon>
        <taxon>Viridiplantae</taxon>
        <taxon>Streptophyta</taxon>
        <taxon>Embryophyta</taxon>
        <taxon>Tracheophyta</taxon>
        <taxon>Spermatophyta</taxon>
        <taxon>Magnoliopsida</taxon>
        <taxon>Liliopsida</taxon>
        <taxon>Zosteraceae</taxon>
        <taxon>Zostera</taxon>
    </lineage>
</organism>
<evidence type="ECO:0008006" key="5">
    <source>
        <dbReference type="Google" id="ProtNLM"/>
    </source>
</evidence>
<dbReference type="OrthoDB" id="1917735at2759"/>
<comment type="similarity">
    <text evidence="1">Belongs to the senescence regulator S40 family.</text>
</comment>
<proteinExistence type="inferred from homology"/>
<dbReference type="EMBL" id="LFYR01002138">
    <property type="protein sequence ID" value="KMZ56751.1"/>
    <property type="molecule type" value="Genomic_DNA"/>
</dbReference>
<dbReference type="GO" id="GO:0010150">
    <property type="term" value="P:leaf senescence"/>
    <property type="evidence" value="ECO:0007669"/>
    <property type="project" value="UniProtKB-ARBA"/>
</dbReference>
<name>A0A0K9NJ11_ZOSMR</name>
<feature type="compositionally biased region" description="Polar residues" evidence="2">
    <location>
        <begin position="52"/>
        <end position="64"/>
    </location>
</feature>
<accession>A0A0K9NJ11</accession>
<feature type="region of interest" description="Disordered" evidence="2">
    <location>
        <begin position="43"/>
        <end position="64"/>
    </location>
</feature>
<evidence type="ECO:0000256" key="1">
    <source>
        <dbReference type="ARBA" id="ARBA00034773"/>
    </source>
</evidence>
<protein>
    <recommendedName>
        <fullName evidence="5">Senescence regulator</fullName>
    </recommendedName>
</protein>
<gene>
    <name evidence="3" type="ORF">ZOSMA_91G00160</name>
</gene>
<dbReference type="AlphaFoldDB" id="A0A0K9NJ11"/>
<feature type="region of interest" description="Disordered" evidence="2">
    <location>
        <begin position="81"/>
        <end position="108"/>
    </location>
</feature>
<evidence type="ECO:0000313" key="3">
    <source>
        <dbReference type="EMBL" id="KMZ56751.1"/>
    </source>
</evidence>
<dbReference type="Proteomes" id="UP000036987">
    <property type="component" value="Unassembled WGS sequence"/>
</dbReference>
<keyword evidence="4" id="KW-1185">Reference proteome</keyword>
<dbReference type="PANTHER" id="PTHR33083:SF103">
    <property type="entry name" value="SENESCENCE REGULATOR"/>
    <property type="match status" value="1"/>
</dbReference>
<dbReference type="PANTHER" id="PTHR33083">
    <property type="entry name" value="EXPRESSED PROTEIN"/>
    <property type="match status" value="1"/>
</dbReference>
<comment type="caution">
    <text evidence="3">The sequence shown here is derived from an EMBL/GenBank/DDBJ whole genome shotgun (WGS) entry which is preliminary data.</text>
</comment>
<evidence type="ECO:0000256" key="2">
    <source>
        <dbReference type="SAM" id="MobiDB-lite"/>
    </source>
</evidence>
<dbReference type="OMA" id="RIASHSM"/>
<dbReference type="InterPro" id="IPR007608">
    <property type="entry name" value="Senescence_reg_S40"/>
</dbReference>
<evidence type="ECO:0000313" key="4">
    <source>
        <dbReference type="Proteomes" id="UP000036987"/>
    </source>
</evidence>
<sequence>MNDEEEFIEEEIWNVMMEGKQSRSTTTATATIMANKGKDLFSASISSSSSSTPPRQQHTATASRVTIPKFNGCFKKSAPVEISHSSPSCNNGGVIGGADHHEEDDDDKMIPPHEWIAKKLASTQVSSYSMLEGRGRTLKGRDLRKVRNAILTRTGFLE</sequence>
<dbReference type="Pfam" id="PF04520">
    <property type="entry name" value="Senescence_reg"/>
    <property type="match status" value="1"/>
</dbReference>